<reference evidence="10" key="1">
    <citation type="journal article" date="2019" name="Int. J. Syst. Evol. Microbiol.">
        <title>The Global Catalogue of Microorganisms (GCM) 10K type strain sequencing project: providing services to taxonomists for standard genome sequencing and annotation.</title>
        <authorList>
            <consortium name="The Broad Institute Genomics Platform"/>
            <consortium name="The Broad Institute Genome Sequencing Center for Infectious Disease"/>
            <person name="Wu L."/>
            <person name="Ma J."/>
        </authorList>
    </citation>
    <scope>NUCLEOTIDE SEQUENCE [LARGE SCALE GENOMIC DNA]</scope>
    <source>
        <strain evidence="10">KCTC 12907</strain>
    </source>
</reference>
<evidence type="ECO:0000256" key="1">
    <source>
        <dbReference type="ARBA" id="ARBA00004926"/>
    </source>
</evidence>
<feature type="domain" description="Glucose-6-phosphate isomerase prokaryote" evidence="8">
    <location>
        <begin position="38"/>
        <end position="187"/>
    </location>
</feature>
<evidence type="ECO:0000256" key="2">
    <source>
        <dbReference type="ARBA" id="ARBA00006542"/>
    </source>
</evidence>
<keyword evidence="6" id="KW-0324">Glycolysis</keyword>
<dbReference type="Proteomes" id="UP001596378">
    <property type="component" value="Unassembled WGS sequence"/>
</dbReference>
<evidence type="ECO:0000313" key="10">
    <source>
        <dbReference type="Proteomes" id="UP001596378"/>
    </source>
</evidence>
<evidence type="ECO:0000256" key="6">
    <source>
        <dbReference type="ARBA" id="ARBA00023152"/>
    </source>
</evidence>
<evidence type="ECO:0000256" key="5">
    <source>
        <dbReference type="ARBA" id="ARBA00022723"/>
    </source>
</evidence>
<evidence type="ECO:0000256" key="4">
    <source>
        <dbReference type="ARBA" id="ARBA00022432"/>
    </source>
</evidence>
<dbReference type="CDD" id="cd02218">
    <property type="entry name" value="cupin_PGI"/>
    <property type="match status" value="1"/>
</dbReference>
<dbReference type="EC" id="5.3.1.9" evidence="3"/>
<dbReference type="InterPro" id="IPR011051">
    <property type="entry name" value="RmlC_Cupin_sf"/>
</dbReference>
<comment type="caution">
    <text evidence="9">The sequence shown here is derived from an EMBL/GenBank/DDBJ whole genome shotgun (WGS) entry which is preliminary data.</text>
</comment>
<dbReference type="InterPro" id="IPR051610">
    <property type="entry name" value="GPI/OXD"/>
</dbReference>
<proteinExistence type="inferred from homology"/>
<organism evidence="9 10">
    <name type="scientific">Cohnella cellulosilytica</name>
    <dbReference type="NCBI Taxonomy" id="986710"/>
    <lineage>
        <taxon>Bacteria</taxon>
        <taxon>Bacillati</taxon>
        <taxon>Bacillota</taxon>
        <taxon>Bacilli</taxon>
        <taxon>Bacillales</taxon>
        <taxon>Paenibacillaceae</taxon>
        <taxon>Cohnella</taxon>
    </lineage>
</organism>
<keyword evidence="5" id="KW-0479">Metal-binding</keyword>
<accession>A0ABW2FMS7</accession>
<dbReference type="Gene3D" id="2.60.120.10">
    <property type="entry name" value="Jelly Rolls"/>
    <property type="match status" value="1"/>
</dbReference>
<dbReference type="PANTHER" id="PTHR35848:SF6">
    <property type="entry name" value="CUPIN TYPE-2 DOMAIN-CONTAINING PROTEIN"/>
    <property type="match status" value="1"/>
</dbReference>
<dbReference type="GO" id="GO:0016853">
    <property type="term" value="F:isomerase activity"/>
    <property type="evidence" value="ECO:0007669"/>
    <property type="project" value="UniProtKB-KW"/>
</dbReference>
<dbReference type="InterPro" id="IPR010551">
    <property type="entry name" value="G6P_isomerase_prok"/>
</dbReference>
<protein>
    <recommendedName>
        <fullName evidence="3">glucose-6-phosphate isomerase</fullName>
        <ecNumber evidence="3">5.3.1.9</ecNumber>
    </recommendedName>
</protein>
<dbReference type="SUPFAM" id="SSF51182">
    <property type="entry name" value="RmlC-like cupins"/>
    <property type="match status" value="1"/>
</dbReference>
<keyword evidence="9" id="KW-0413">Isomerase</keyword>
<dbReference type="PANTHER" id="PTHR35848">
    <property type="entry name" value="OXALATE-BINDING PROTEIN"/>
    <property type="match status" value="1"/>
</dbReference>
<evidence type="ECO:0000256" key="7">
    <source>
        <dbReference type="ARBA" id="ARBA00029321"/>
    </source>
</evidence>
<comment type="catalytic activity">
    <reaction evidence="7">
        <text>alpha-D-glucose 6-phosphate = beta-D-fructose 6-phosphate</text>
        <dbReference type="Rhea" id="RHEA:11816"/>
        <dbReference type="ChEBI" id="CHEBI:57634"/>
        <dbReference type="ChEBI" id="CHEBI:58225"/>
        <dbReference type="EC" id="5.3.1.9"/>
    </reaction>
</comment>
<keyword evidence="10" id="KW-1185">Reference proteome</keyword>
<dbReference type="Pfam" id="PF06560">
    <property type="entry name" value="GPI"/>
    <property type="match status" value="1"/>
</dbReference>
<name>A0ABW2FMS7_9BACL</name>
<evidence type="ECO:0000259" key="8">
    <source>
        <dbReference type="Pfam" id="PF06560"/>
    </source>
</evidence>
<dbReference type="EMBL" id="JBHTAI010000031">
    <property type="protein sequence ID" value="MFC7153199.1"/>
    <property type="molecule type" value="Genomic_DNA"/>
</dbReference>
<gene>
    <name evidence="9" type="ORF">ACFQMJ_32150</name>
</gene>
<comment type="pathway">
    <text evidence="1">Carbohydrate degradation; glycolysis; D-glyceraldehyde 3-phosphate and glycerone phosphate from D-glucose: step 2/4.</text>
</comment>
<comment type="similarity">
    <text evidence="2">Belongs to the archaeal-type GPI family.</text>
</comment>
<dbReference type="RefSeq" id="WP_378051885.1">
    <property type="nucleotide sequence ID" value="NZ_JBHMDN010000038.1"/>
</dbReference>
<dbReference type="InterPro" id="IPR014710">
    <property type="entry name" value="RmlC-like_jellyroll"/>
</dbReference>
<evidence type="ECO:0000313" key="9">
    <source>
        <dbReference type="EMBL" id="MFC7153199.1"/>
    </source>
</evidence>
<sequence>MTTQANNGNAGHPLAPFSHYFSLNNGLSDTAPSLKRYLSKMAGMYADDAAFRERLQREDTLVYEFHELGVPEAAGNLAFGTSIVYPGKIGDEYFMTKGHFHTILDTSEVYYCIGGKGLMLMENPEGEWDVREFSPGTAVYVPGRYAHRSINTGHEPLITFYVFRADAGHDYGTIETKGFRKIVVEQDGRPAAIDNPKWK</sequence>
<keyword evidence="4" id="KW-0312">Gluconeogenesis</keyword>
<evidence type="ECO:0000256" key="3">
    <source>
        <dbReference type="ARBA" id="ARBA00011952"/>
    </source>
</evidence>